<name>A0A511YWQ2_9CELL</name>
<gene>
    <name evidence="1" type="ORF">AFE02nite_13460</name>
</gene>
<dbReference type="AlphaFoldDB" id="A0A511YWQ2"/>
<dbReference type="Proteomes" id="UP000321484">
    <property type="component" value="Unassembled WGS sequence"/>
</dbReference>
<organism evidence="1 2">
    <name type="scientific">Actinotalea fermentans</name>
    <dbReference type="NCBI Taxonomy" id="43671"/>
    <lineage>
        <taxon>Bacteria</taxon>
        <taxon>Bacillati</taxon>
        <taxon>Actinomycetota</taxon>
        <taxon>Actinomycetes</taxon>
        <taxon>Micrococcales</taxon>
        <taxon>Cellulomonadaceae</taxon>
        <taxon>Actinotalea</taxon>
    </lineage>
</organism>
<sequence length="335" mass="36163">MPWTVRTSCCDELGISGRVLRGPAFTRVRRGVYVPAGADPYSPDNRIAAVVAGLPVHAALGGWAAARILEREAASDGLEVFDGGRWWAEAPTQHSTLGVVVPRLGVAGSGGSAPILVCAARESRLAGRPDARIFRSPVADDDVLSLGDARMTAPVRTAFDLARLLPIGRAVVALDRLVHLGVVAPTDLAEYAKGRRGWRGASRVHRVLRLVDGRSESPQESVLRLVWVASGMPRPRANLVVRTASREFVARVDLVDEVAGVAGEYDGAWHSGGDRRSRDSRRHERLLALGVEVVRATSADLGSDARAAEWQGRLRAAYRRARRRPHARAWTVTPS</sequence>
<evidence type="ECO:0000313" key="1">
    <source>
        <dbReference type="EMBL" id="GEN79612.1"/>
    </source>
</evidence>
<protein>
    <recommendedName>
        <fullName evidence="3">AbiEi antitoxin C-terminal domain-containing protein</fullName>
    </recommendedName>
</protein>
<dbReference type="EMBL" id="BJYK01000002">
    <property type="protein sequence ID" value="GEN79612.1"/>
    <property type="molecule type" value="Genomic_DNA"/>
</dbReference>
<evidence type="ECO:0000313" key="2">
    <source>
        <dbReference type="Proteomes" id="UP000321484"/>
    </source>
</evidence>
<reference evidence="1 2" key="1">
    <citation type="submission" date="2019-07" db="EMBL/GenBank/DDBJ databases">
        <title>Whole genome shotgun sequence of Actinotalea fermentans NBRC 105374.</title>
        <authorList>
            <person name="Hosoyama A."/>
            <person name="Uohara A."/>
            <person name="Ohji S."/>
            <person name="Ichikawa N."/>
        </authorList>
    </citation>
    <scope>NUCLEOTIDE SEQUENCE [LARGE SCALE GENOMIC DNA]</scope>
    <source>
        <strain evidence="1 2">NBRC 105374</strain>
    </source>
</reference>
<proteinExistence type="predicted"/>
<keyword evidence="2" id="KW-1185">Reference proteome</keyword>
<accession>A0A511YWQ2</accession>
<evidence type="ECO:0008006" key="3">
    <source>
        <dbReference type="Google" id="ProtNLM"/>
    </source>
</evidence>
<comment type="caution">
    <text evidence="1">The sequence shown here is derived from an EMBL/GenBank/DDBJ whole genome shotgun (WGS) entry which is preliminary data.</text>
</comment>